<evidence type="ECO:0000313" key="1">
    <source>
        <dbReference type="EMBL" id="CRK99749.1"/>
    </source>
</evidence>
<dbReference type="EMBL" id="CVRI01000052">
    <property type="protein sequence ID" value="CRK99749.1"/>
    <property type="molecule type" value="Genomic_DNA"/>
</dbReference>
<organism evidence="1 2">
    <name type="scientific">Clunio marinus</name>
    <dbReference type="NCBI Taxonomy" id="568069"/>
    <lineage>
        <taxon>Eukaryota</taxon>
        <taxon>Metazoa</taxon>
        <taxon>Ecdysozoa</taxon>
        <taxon>Arthropoda</taxon>
        <taxon>Hexapoda</taxon>
        <taxon>Insecta</taxon>
        <taxon>Pterygota</taxon>
        <taxon>Neoptera</taxon>
        <taxon>Endopterygota</taxon>
        <taxon>Diptera</taxon>
        <taxon>Nematocera</taxon>
        <taxon>Chironomoidea</taxon>
        <taxon>Chironomidae</taxon>
        <taxon>Clunio</taxon>
    </lineage>
</organism>
<gene>
    <name evidence="1" type="ORF">CLUMA_CG013087</name>
</gene>
<keyword evidence="2" id="KW-1185">Reference proteome</keyword>
<protein>
    <submittedName>
        <fullName evidence="1">CLUMA_CG013087, isoform A</fullName>
    </submittedName>
</protein>
<name>A0A1J1IHM0_9DIPT</name>
<dbReference type="AlphaFoldDB" id="A0A1J1IHM0"/>
<proteinExistence type="predicted"/>
<sequence length="109" mass="12724">MNDLIFLLTRKLSTADCACSLHKTKCQSNLVHKLVVEYLKSFSCRSQVDHRNFKRNVSQEIPPVYNINNLRCIPITPARKFNQMKMLKERGKHVASVLRVEIKTCHEIR</sequence>
<evidence type="ECO:0000313" key="2">
    <source>
        <dbReference type="Proteomes" id="UP000183832"/>
    </source>
</evidence>
<reference evidence="1 2" key="1">
    <citation type="submission" date="2015-04" db="EMBL/GenBank/DDBJ databases">
        <authorList>
            <person name="Syromyatnikov M.Y."/>
            <person name="Popov V.N."/>
        </authorList>
    </citation>
    <scope>NUCLEOTIDE SEQUENCE [LARGE SCALE GENOMIC DNA]</scope>
</reference>
<dbReference type="Proteomes" id="UP000183832">
    <property type="component" value="Unassembled WGS sequence"/>
</dbReference>
<accession>A0A1J1IHM0</accession>